<gene>
    <name evidence="12" type="ORF">OKIOD_LOCUS4288</name>
</gene>
<evidence type="ECO:0000313" key="12">
    <source>
        <dbReference type="EMBL" id="CAG5090826.1"/>
    </source>
</evidence>
<protein>
    <recommendedName>
        <fullName evidence="8">Ferredoxin-2, mitochondrial</fullName>
    </recommendedName>
    <alternativeName>
        <fullName evidence="6">Adrenodoxin-like protein</fullName>
    </alternativeName>
    <alternativeName>
        <fullName evidence="9">Ferredoxin-1-like protein</fullName>
    </alternativeName>
</protein>
<evidence type="ECO:0000256" key="4">
    <source>
        <dbReference type="ARBA" id="ARBA00023004"/>
    </source>
</evidence>
<name>A0ABN7S1G3_OIKDI</name>
<evidence type="ECO:0000256" key="6">
    <source>
        <dbReference type="ARBA" id="ARBA00032838"/>
    </source>
</evidence>
<dbReference type="InterPro" id="IPR012675">
    <property type="entry name" value="Beta-grasp_dom_sf"/>
</dbReference>
<evidence type="ECO:0000256" key="3">
    <source>
        <dbReference type="ARBA" id="ARBA00022723"/>
    </source>
</evidence>
<dbReference type="CDD" id="cd00207">
    <property type="entry name" value="fer2"/>
    <property type="match status" value="1"/>
</dbReference>
<evidence type="ECO:0000256" key="5">
    <source>
        <dbReference type="ARBA" id="ARBA00023014"/>
    </source>
</evidence>
<keyword evidence="2" id="KW-0001">2Fe-2S</keyword>
<keyword evidence="13" id="KW-1185">Reference proteome</keyword>
<evidence type="ECO:0000256" key="2">
    <source>
        <dbReference type="ARBA" id="ARBA00022714"/>
    </source>
</evidence>
<dbReference type="Proteomes" id="UP001158576">
    <property type="component" value="Chromosome PAR"/>
</dbReference>
<evidence type="ECO:0000256" key="10">
    <source>
        <dbReference type="ARBA" id="ARBA00058507"/>
    </source>
</evidence>
<feature type="domain" description="2Fe-2S ferredoxin-type" evidence="11">
    <location>
        <begin position="53"/>
        <end position="134"/>
    </location>
</feature>
<reference evidence="12 13" key="1">
    <citation type="submission" date="2021-04" db="EMBL/GenBank/DDBJ databases">
        <authorList>
            <person name="Bliznina A."/>
        </authorList>
    </citation>
    <scope>NUCLEOTIDE SEQUENCE [LARGE SCALE GENOMIC DNA]</scope>
</reference>
<dbReference type="EMBL" id="OU015568">
    <property type="protein sequence ID" value="CAG5090826.1"/>
    <property type="molecule type" value="Genomic_DNA"/>
</dbReference>
<keyword evidence="4" id="KW-0408">Iron</keyword>
<keyword evidence="5" id="KW-0411">Iron-sulfur</keyword>
<dbReference type="Gene3D" id="3.10.20.30">
    <property type="match status" value="1"/>
</dbReference>
<evidence type="ECO:0000313" key="13">
    <source>
        <dbReference type="Proteomes" id="UP001158576"/>
    </source>
</evidence>
<dbReference type="PANTHER" id="PTHR23426">
    <property type="entry name" value="FERREDOXIN/ADRENODOXIN"/>
    <property type="match status" value="1"/>
</dbReference>
<accession>A0ABN7S1G3</accession>
<dbReference type="InterPro" id="IPR001055">
    <property type="entry name" value="Adrenodoxin-like"/>
</dbReference>
<keyword evidence="3" id="KW-0479">Metal-binding</keyword>
<evidence type="ECO:0000256" key="9">
    <source>
        <dbReference type="ARBA" id="ARBA00041497"/>
    </source>
</evidence>
<dbReference type="SUPFAM" id="SSF54292">
    <property type="entry name" value="2Fe-2S ferredoxin-like"/>
    <property type="match status" value="1"/>
</dbReference>
<dbReference type="Pfam" id="PF00111">
    <property type="entry name" value="Fer2"/>
    <property type="match status" value="1"/>
</dbReference>
<comment type="similarity">
    <text evidence="1">Belongs to the adrenodoxin/putidaredoxin family.</text>
</comment>
<sequence length="162" mass="18469">MNRLTRTVLSRLPLKIAPVRPLSVTIPKKHGDFEWEDPKSPEDVVNVVYQDRDGIEHKIAGKVGDNLMFLAHRHDIDIEGACEAALACCTCHVYVETEDEHWDLLEEPTEDEEDMLDMAPYLQENSRLGCQITLTKELEGLIVRLPSATRNFWVDGAKPEHH</sequence>
<dbReference type="InterPro" id="IPR036010">
    <property type="entry name" value="2Fe-2S_ferredoxin-like_sf"/>
</dbReference>
<evidence type="ECO:0000259" key="11">
    <source>
        <dbReference type="Pfam" id="PF00111"/>
    </source>
</evidence>
<dbReference type="InterPro" id="IPR001041">
    <property type="entry name" value="2Fe-2S_ferredoxin-type"/>
</dbReference>
<proteinExistence type="inferred from homology"/>
<comment type="function">
    <text evidence="10">Electron donor, of the core iron-sulfur cluster (ISC) assembly complex, that acts to reduce the persulfide into sulfide during [2Fe-2S] clusters assembly on the scaffolding protein ISCU. The core iron-sulfur cluster (ISC) assembly complex is involved in the de novo synthesis of a [2Fe-2S] cluster, the first step of the mitochondrial iron-sulfur protein biogenesis. This process is initiated by the cysteine desulfurase complex (NFS1:LYRM4:NDUFAB1) that produces persulfide which is delivered on the scaffold protein ISCU in a FXN-dependent manner. Then this complex is stabilized by FDX2 which provides reducing equivalents to accomplish the [2Fe-2S] cluster assembly. Finally, the [2Fe-2S] cluster is transferred from ISCU to chaperone proteins, including HSCB, HSPA9 and GLRX5. Essential for coenzyme Q biosynthesis: together with FDXR, transfers the electrons required for the hydroxylation reaction performed by COQ6.</text>
</comment>
<comment type="cofactor">
    <cofactor evidence="7">
        <name>[2Fe-2S] cluster</name>
        <dbReference type="ChEBI" id="CHEBI:190135"/>
    </cofactor>
</comment>
<organism evidence="12 13">
    <name type="scientific">Oikopleura dioica</name>
    <name type="common">Tunicate</name>
    <dbReference type="NCBI Taxonomy" id="34765"/>
    <lineage>
        <taxon>Eukaryota</taxon>
        <taxon>Metazoa</taxon>
        <taxon>Chordata</taxon>
        <taxon>Tunicata</taxon>
        <taxon>Appendicularia</taxon>
        <taxon>Copelata</taxon>
        <taxon>Oikopleuridae</taxon>
        <taxon>Oikopleura</taxon>
    </lineage>
</organism>
<dbReference type="PANTHER" id="PTHR23426:SF65">
    <property type="entry name" value="FERREDOXIN-2, MITOCHONDRIAL"/>
    <property type="match status" value="1"/>
</dbReference>
<evidence type="ECO:0000256" key="8">
    <source>
        <dbReference type="ARBA" id="ARBA00040942"/>
    </source>
</evidence>
<evidence type="ECO:0000256" key="7">
    <source>
        <dbReference type="ARBA" id="ARBA00034078"/>
    </source>
</evidence>
<evidence type="ECO:0000256" key="1">
    <source>
        <dbReference type="ARBA" id="ARBA00010914"/>
    </source>
</evidence>